<organism evidence="1">
    <name type="scientific">Arundo donax</name>
    <name type="common">Giant reed</name>
    <name type="synonym">Donax arundinaceus</name>
    <dbReference type="NCBI Taxonomy" id="35708"/>
    <lineage>
        <taxon>Eukaryota</taxon>
        <taxon>Viridiplantae</taxon>
        <taxon>Streptophyta</taxon>
        <taxon>Embryophyta</taxon>
        <taxon>Tracheophyta</taxon>
        <taxon>Spermatophyta</taxon>
        <taxon>Magnoliopsida</taxon>
        <taxon>Liliopsida</taxon>
        <taxon>Poales</taxon>
        <taxon>Poaceae</taxon>
        <taxon>PACMAD clade</taxon>
        <taxon>Arundinoideae</taxon>
        <taxon>Arundineae</taxon>
        <taxon>Arundo</taxon>
    </lineage>
</organism>
<protein>
    <submittedName>
        <fullName evidence="1">Uncharacterized protein</fullName>
    </submittedName>
</protein>
<reference evidence="1" key="2">
    <citation type="journal article" date="2015" name="Data Brief">
        <title>Shoot transcriptome of the giant reed, Arundo donax.</title>
        <authorList>
            <person name="Barrero R.A."/>
            <person name="Guerrero F.D."/>
            <person name="Moolhuijzen P."/>
            <person name="Goolsby J.A."/>
            <person name="Tidwell J."/>
            <person name="Bellgard S.E."/>
            <person name="Bellgard M.I."/>
        </authorList>
    </citation>
    <scope>NUCLEOTIDE SEQUENCE</scope>
    <source>
        <tissue evidence="1">Shoot tissue taken approximately 20 cm above the soil surface</tissue>
    </source>
</reference>
<evidence type="ECO:0000313" key="1">
    <source>
        <dbReference type="EMBL" id="JAE01269.1"/>
    </source>
</evidence>
<reference evidence="1" key="1">
    <citation type="submission" date="2014-09" db="EMBL/GenBank/DDBJ databases">
        <authorList>
            <person name="Magalhaes I.L.F."/>
            <person name="Oliveira U."/>
            <person name="Santos F.R."/>
            <person name="Vidigal T.H.D.A."/>
            <person name="Brescovit A.D."/>
            <person name="Santos A.J."/>
        </authorList>
    </citation>
    <scope>NUCLEOTIDE SEQUENCE</scope>
    <source>
        <tissue evidence="1">Shoot tissue taken approximately 20 cm above the soil surface</tissue>
    </source>
</reference>
<accession>A0A0A9EQI8</accession>
<dbReference type="EMBL" id="GBRH01196627">
    <property type="protein sequence ID" value="JAE01269.1"/>
    <property type="molecule type" value="Transcribed_RNA"/>
</dbReference>
<name>A0A0A9EQI8_ARUDO</name>
<proteinExistence type="predicted"/>
<sequence>MIEPIQTTFGTMNFS</sequence>